<dbReference type="PANTHER" id="PTHR28083:SF1">
    <property type="entry name" value="GOOD FOR FULL DBP5 ACTIVITY PROTEIN 2"/>
    <property type="match status" value="1"/>
</dbReference>
<proteinExistence type="predicted"/>
<organism evidence="3 4">
    <name type="scientific">Rhodotorula paludigena</name>
    <dbReference type="NCBI Taxonomy" id="86838"/>
    <lineage>
        <taxon>Eukaryota</taxon>
        <taxon>Fungi</taxon>
        <taxon>Dikarya</taxon>
        <taxon>Basidiomycota</taxon>
        <taxon>Pucciniomycotina</taxon>
        <taxon>Microbotryomycetes</taxon>
        <taxon>Sporidiobolales</taxon>
        <taxon>Sporidiobolaceae</taxon>
        <taxon>Rhodotorula</taxon>
    </lineage>
</organism>
<dbReference type="Proteomes" id="UP001342314">
    <property type="component" value="Unassembled WGS sequence"/>
</dbReference>
<protein>
    <recommendedName>
        <fullName evidence="2">Gfd2/YDR514C-like C-terminal domain-containing protein</fullName>
    </recommendedName>
</protein>
<evidence type="ECO:0000256" key="1">
    <source>
        <dbReference type="SAM" id="MobiDB-lite"/>
    </source>
</evidence>
<reference evidence="3 4" key="1">
    <citation type="submission" date="2021-12" db="EMBL/GenBank/DDBJ databases">
        <title>High titer production of polyol ester of fatty acids by Rhodotorula paludigena BS15 towards product separation-free biomass refinery.</title>
        <authorList>
            <person name="Mano J."/>
            <person name="Ono H."/>
            <person name="Tanaka T."/>
            <person name="Naito K."/>
            <person name="Sushida H."/>
            <person name="Ike M."/>
            <person name="Tokuyasu K."/>
            <person name="Kitaoka M."/>
        </authorList>
    </citation>
    <scope>NUCLEOTIDE SEQUENCE [LARGE SCALE GENOMIC DNA]</scope>
    <source>
        <strain evidence="3 4">BS15</strain>
    </source>
</reference>
<dbReference type="GO" id="GO:0005634">
    <property type="term" value="C:nucleus"/>
    <property type="evidence" value="ECO:0007669"/>
    <property type="project" value="TreeGrafter"/>
</dbReference>
<keyword evidence="4" id="KW-1185">Reference proteome</keyword>
<dbReference type="InterPro" id="IPR040151">
    <property type="entry name" value="Gfd2/YDR514C-like"/>
</dbReference>
<dbReference type="Pfam" id="PF21762">
    <property type="entry name" value="DEDDh_C"/>
    <property type="match status" value="1"/>
</dbReference>
<gene>
    <name evidence="3" type="ORF">Rhopal_004925-T1</name>
</gene>
<name>A0AAV5GPT7_9BASI</name>
<dbReference type="InterPro" id="IPR048519">
    <property type="entry name" value="Gfd2/YDR514C-like_C"/>
</dbReference>
<dbReference type="EMBL" id="BQKY01000010">
    <property type="protein sequence ID" value="GJN91900.1"/>
    <property type="molecule type" value="Genomic_DNA"/>
</dbReference>
<feature type="region of interest" description="Disordered" evidence="1">
    <location>
        <begin position="299"/>
        <end position="326"/>
    </location>
</feature>
<accession>A0AAV5GPT7</accession>
<feature type="domain" description="Gfd2/YDR514C-like C-terminal" evidence="2">
    <location>
        <begin position="177"/>
        <end position="389"/>
    </location>
</feature>
<dbReference type="AlphaFoldDB" id="A0AAV5GPT7"/>
<sequence>MADLPESFAQLKYVVFSWPNTPLLKRDGLARAWFKAHATLATLAASLGGFPLTLYEAPAAPSAVPELWLGGDQCARLIALLAQDMGPSRARDSWKHAAYHPRATLERAAAAAGGGRIVRHVFRDQRELERRFGELKDLDDWHATKTHWRELRRVQDVWRYLERQVHHDGGDLHRVDVVAVDVETWERDHDLVTEVGVATYCFERRGAPPRLECRHYILEENASKRNGRYCPDARDHFQFGTSRVLARADLEQRLALDLFGAPSAASARPKGGPTFLLLHDPRSDLKSLVSLGVPMHRFEQNPLLPAPPAPSSSSPSPTSGESPYDANPAFLLDTQRLFSGFSRRKRQVRLELACDALAVRMPSGSGGGTELAFHNSGNDAWATLQVFLRLLDARIGRTADEVKPPGWTPGGRPVAAAQSG</sequence>
<comment type="caution">
    <text evidence="3">The sequence shown here is derived from an EMBL/GenBank/DDBJ whole genome shotgun (WGS) entry which is preliminary data.</text>
</comment>
<dbReference type="PANTHER" id="PTHR28083">
    <property type="entry name" value="GOOD FOR FULL DBP5 ACTIVITY PROTEIN 2"/>
    <property type="match status" value="1"/>
</dbReference>
<evidence type="ECO:0000259" key="2">
    <source>
        <dbReference type="Pfam" id="PF21762"/>
    </source>
</evidence>
<evidence type="ECO:0000313" key="4">
    <source>
        <dbReference type="Proteomes" id="UP001342314"/>
    </source>
</evidence>
<evidence type="ECO:0000313" key="3">
    <source>
        <dbReference type="EMBL" id="GJN91900.1"/>
    </source>
</evidence>